<dbReference type="InterPro" id="IPR013149">
    <property type="entry name" value="ADH-like_C"/>
</dbReference>
<evidence type="ECO:0000313" key="8">
    <source>
        <dbReference type="Proteomes" id="UP000076837"/>
    </source>
</evidence>
<comment type="similarity">
    <text evidence="2">Belongs to the zinc-containing alcohol dehydrogenase family.</text>
</comment>
<dbReference type="GO" id="GO:0046872">
    <property type="term" value="F:metal ion binding"/>
    <property type="evidence" value="ECO:0007669"/>
    <property type="project" value="UniProtKB-KW"/>
</dbReference>
<evidence type="ECO:0000259" key="6">
    <source>
        <dbReference type="SMART" id="SM00829"/>
    </source>
</evidence>
<feature type="domain" description="Enoyl reductase (ER)" evidence="6">
    <location>
        <begin position="61"/>
        <end position="406"/>
    </location>
</feature>
<name>A0A163AGE2_DIDRA</name>
<dbReference type="GO" id="GO:0005737">
    <property type="term" value="C:cytoplasm"/>
    <property type="evidence" value="ECO:0007669"/>
    <property type="project" value="TreeGrafter"/>
</dbReference>
<proteinExistence type="inferred from homology"/>
<dbReference type="InterPro" id="IPR036291">
    <property type="entry name" value="NAD(P)-bd_dom_sf"/>
</dbReference>
<protein>
    <submittedName>
        <fullName evidence="7">Oxidoreductase</fullName>
    </submittedName>
</protein>
<evidence type="ECO:0000256" key="1">
    <source>
        <dbReference type="ARBA" id="ARBA00001947"/>
    </source>
</evidence>
<comment type="cofactor">
    <cofactor evidence="1">
        <name>Zn(2+)</name>
        <dbReference type="ChEBI" id="CHEBI:29105"/>
    </cofactor>
</comment>
<dbReference type="Gene3D" id="3.40.50.720">
    <property type="entry name" value="NAD(P)-binding Rossmann-like Domain"/>
    <property type="match status" value="1"/>
</dbReference>
<dbReference type="InterPro" id="IPR020843">
    <property type="entry name" value="ER"/>
</dbReference>
<dbReference type="CDD" id="cd08233">
    <property type="entry name" value="butanediol_DH_like"/>
    <property type="match status" value="1"/>
</dbReference>
<dbReference type="InterPro" id="IPR045864">
    <property type="entry name" value="aa-tRNA-synth_II/BPL/LPL"/>
</dbReference>
<dbReference type="GO" id="GO:0034079">
    <property type="term" value="P:butanediol biosynthetic process"/>
    <property type="evidence" value="ECO:0007669"/>
    <property type="project" value="TreeGrafter"/>
</dbReference>
<dbReference type="Proteomes" id="UP000076837">
    <property type="component" value="Unassembled WGS sequence"/>
</dbReference>
<gene>
    <name evidence="7" type="ORF">ST47_g7685</name>
</gene>
<dbReference type="EMBL" id="JYNV01000254">
    <property type="protein sequence ID" value="KZM21174.1"/>
    <property type="molecule type" value="Genomic_DNA"/>
</dbReference>
<dbReference type="PANTHER" id="PTHR43161:SF23">
    <property type="entry name" value="(R,R)-BUTANEDIOL DEHYDROGENASE-RELATED"/>
    <property type="match status" value="1"/>
</dbReference>
<dbReference type="STRING" id="5454.A0A163AGE2"/>
<evidence type="ECO:0000256" key="4">
    <source>
        <dbReference type="ARBA" id="ARBA00022833"/>
    </source>
</evidence>
<keyword evidence="8" id="KW-1185">Reference proteome</keyword>
<reference evidence="7 8" key="1">
    <citation type="journal article" date="2016" name="Sci. Rep.">
        <title>Draft genome sequencing and secretome analysis of fungal phytopathogen Ascochyta rabiei provides insight into the necrotrophic effector repertoire.</title>
        <authorList>
            <person name="Verma S."/>
            <person name="Gazara R.K."/>
            <person name="Nizam S."/>
            <person name="Parween S."/>
            <person name="Chattopadhyay D."/>
            <person name="Verma P.K."/>
        </authorList>
    </citation>
    <scope>NUCLEOTIDE SEQUENCE [LARGE SCALE GENOMIC DNA]</scope>
    <source>
        <strain evidence="7 8">ArDII</strain>
    </source>
</reference>
<keyword evidence="5" id="KW-0560">Oxidoreductase</keyword>
<dbReference type="Pfam" id="PF08240">
    <property type="entry name" value="ADH_N"/>
    <property type="match status" value="1"/>
</dbReference>
<dbReference type="Gene3D" id="3.90.180.10">
    <property type="entry name" value="Medium-chain alcohol dehydrogenases, catalytic domain"/>
    <property type="match status" value="1"/>
</dbReference>
<evidence type="ECO:0000256" key="3">
    <source>
        <dbReference type="ARBA" id="ARBA00022723"/>
    </source>
</evidence>
<dbReference type="Gene3D" id="3.30.930.10">
    <property type="entry name" value="Bira Bifunctional Protein, Domain 2"/>
    <property type="match status" value="1"/>
</dbReference>
<dbReference type="Pfam" id="PF00107">
    <property type="entry name" value="ADH_zinc_N"/>
    <property type="match status" value="1"/>
</dbReference>
<keyword evidence="3" id="KW-0479">Metal-binding</keyword>
<organism evidence="7 8">
    <name type="scientific">Didymella rabiei</name>
    <name type="common">Chickpea ascochyta blight fungus</name>
    <name type="synonym">Mycosphaerella rabiei</name>
    <dbReference type="NCBI Taxonomy" id="5454"/>
    <lineage>
        <taxon>Eukaryota</taxon>
        <taxon>Fungi</taxon>
        <taxon>Dikarya</taxon>
        <taxon>Ascomycota</taxon>
        <taxon>Pezizomycotina</taxon>
        <taxon>Dothideomycetes</taxon>
        <taxon>Pleosporomycetidae</taxon>
        <taxon>Pleosporales</taxon>
        <taxon>Pleosporineae</taxon>
        <taxon>Didymellaceae</taxon>
        <taxon>Ascochyta</taxon>
    </lineage>
</organism>
<dbReference type="PANTHER" id="PTHR43161">
    <property type="entry name" value="SORBITOL DEHYDROGENASE"/>
    <property type="match status" value="1"/>
</dbReference>
<comment type="caution">
    <text evidence="7">The sequence shown here is derived from an EMBL/GenBank/DDBJ whole genome shotgun (WGS) entry which is preliminary data.</text>
</comment>
<dbReference type="AlphaFoldDB" id="A0A163AGE2"/>
<evidence type="ECO:0000256" key="5">
    <source>
        <dbReference type="ARBA" id="ARBA00023002"/>
    </source>
</evidence>
<keyword evidence="4" id="KW-0862">Zinc</keyword>
<dbReference type="SUPFAM" id="SSF51735">
    <property type="entry name" value="NAD(P)-binding Rossmann-fold domains"/>
    <property type="match status" value="1"/>
</dbReference>
<dbReference type="GO" id="GO:0000721">
    <property type="term" value="F:(R,R)-butanediol dehydrogenase activity"/>
    <property type="evidence" value="ECO:0007669"/>
    <property type="project" value="TreeGrafter"/>
</dbReference>
<accession>A0A163AGE2</accession>
<dbReference type="SUPFAM" id="SSF55681">
    <property type="entry name" value="Class II aaRS and biotin synthetases"/>
    <property type="match status" value="1"/>
</dbReference>
<evidence type="ECO:0000256" key="2">
    <source>
        <dbReference type="ARBA" id="ARBA00008072"/>
    </source>
</evidence>
<dbReference type="SUPFAM" id="SSF50129">
    <property type="entry name" value="GroES-like"/>
    <property type="match status" value="1"/>
</dbReference>
<dbReference type="SMART" id="SM00829">
    <property type="entry name" value="PKS_ER"/>
    <property type="match status" value="1"/>
</dbReference>
<sequence>MRRSQDAYWTPLTCHANPLRCWRSSIESAVPVQFIFVCNHRHLYQSIRLDTTTIKAAQYFGQCDIRVVDVPAAEPQAHEALIDIEWCGICGSDLHEYLHGPLACPPPSNPHPATKEHIPVTMGHEFTGRVLSAPANSGLAPGTPVIVDPRIFCRSCSRCMDGHTHGCTVLGFKGLSGTGGGFSERICVDAKMCHVLPEGTDLSLATLIEPLAVAWHALATTGLNDWANRSVLIIGGGPVGVACTIVLRAFGCKCVVVSEPTEVRQKQNKKVADVVLNPIKDDVGGRCRELTAGEGVNVVLDCAGNQKGVEAGMDALRYRGMYMNVALWLGSPMQIPFFPFMLKEITIKCCLAYNDQEFKDVVEAFVAGKFHGIESMISSKIHIDDIVEKGFEELITNKDQHVKILTLRLVDGLSGAYYLGASCRGEDPDATHLNQFVRVECELLGGLTDGMRVANEYIIALVQAFKDNYRVEVERFAGTAKHLDDMLNLYEAHENAFPIITLDDALALPEMT</sequence>
<dbReference type="InterPro" id="IPR013154">
    <property type="entry name" value="ADH-like_N"/>
</dbReference>
<dbReference type="InterPro" id="IPR011032">
    <property type="entry name" value="GroES-like_sf"/>
</dbReference>
<evidence type="ECO:0000313" key="7">
    <source>
        <dbReference type="EMBL" id="KZM21174.1"/>
    </source>
</evidence>